<dbReference type="OrthoDB" id="188352at2759"/>
<accession>A0A2G8L4W5</accession>
<proteinExistence type="predicted"/>
<name>A0A2G8L4W5_STIJA</name>
<keyword evidence="3" id="KW-1185">Reference proteome</keyword>
<sequence length="543" mass="61421">MSVSTLCGTIPQGELLEYLRGPPLEIHLHDRDRKPEDVKAKPLLFGADMEDDKISNVGMVTSKRTIHNPFKGHNKPWDPYGIAKFDLSPLLLGEKTLFLTSPVHNCPIPDQLGRYGANDRLIGVQNAVDGPKDEPLPAGHYIDAGTQMKVKVQVAYPLISPAELQSKPPMTTPLESPFSYIIFIFEYKNSSFLHQLLQLVTKINSKALNLDVLPDHIIQAALSTYKLSSFQIMDGEKHIFVLEGLRDEAIQMLWETLPRAKKQDGVIFEVLYNSDFTFRERKYASLDVDLCRVKLHEPLSVIVQQPLLYVRDMVPPPCLEALVKLDQLVNLKKLRDVTKGSLPVRSIDLREANEVVVRGDDMDGFRTPPPTETDYQRKHSMLEPLDIYNSGYMEYLADKEYFGQEQDFIKANILEVAVKSQENVANRVPTRKIMVQPPNGVAHNYSTQMLNSTEQAMEALRQHLAQEPDKRFTYCSSYNSAAIVPVNLEALQKQEVEESVSAWQTGDGFVYPGVETATKSNVHPRKPDQARIDELEEDECSYD</sequence>
<feature type="compositionally biased region" description="Acidic residues" evidence="1">
    <location>
        <begin position="534"/>
        <end position="543"/>
    </location>
</feature>
<gene>
    <name evidence="2" type="ORF">BSL78_07841</name>
</gene>
<protein>
    <submittedName>
        <fullName evidence="2">Uncharacterized protein</fullName>
    </submittedName>
</protein>
<evidence type="ECO:0000256" key="1">
    <source>
        <dbReference type="SAM" id="MobiDB-lite"/>
    </source>
</evidence>
<feature type="region of interest" description="Disordered" evidence="1">
    <location>
        <begin position="518"/>
        <end position="543"/>
    </location>
</feature>
<comment type="caution">
    <text evidence="2">The sequence shown here is derived from an EMBL/GenBank/DDBJ whole genome shotgun (WGS) entry which is preliminary data.</text>
</comment>
<evidence type="ECO:0000313" key="3">
    <source>
        <dbReference type="Proteomes" id="UP000230750"/>
    </source>
</evidence>
<dbReference type="PANTHER" id="PTHR33667">
    <property type="entry name" value="SI:DKEY-57N24.6"/>
    <property type="match status" value="1"/>
</dbReference>
<dbReference type="STRING" id="307972.A0A2G8L4W5"/>
<evidence type="ECO:0000313" key="2">
    <source>
        <dbReference type="EMBL" id="PIK55245.1"/>
    </source>
</evidence>
<dbReference type="AlphaFoldDB" id="A0A2G8L4W5"/>
<dbReference type="PANTHER" id="PTHR33667:SF7">
    <property type="entry name" value="RIKEN CDNA 1810020O05 GENE"/>
    <property type="match status" value="1"/>
</dbReference>
<dbReference type="Proteomes" id="UP000230750">
    <property type="component" value="Unassembled WGS sequence"/>
</dbReference>
<organism evidence="2 3">
    <name type="scientific">Stichopus japonicus</name>
    <name type="common">Sea cucumber</name>
    <dbReference type="NCBI Taxonomy" id="307972"/>
    <lineage>
        <taxon>Eukaryota</taxon>
        <taxon>Metazoa</taxon>
        <taxon>Echinodermata</taxon>
        <taxon>Eleutherozoa</taxon>
        <taxon>Echinozoa</taxon>
        <taxon>Holothuroidea</taxon>
        <taxon>Aspidochirotacea</taxon>
        <taxon>Aspidochirotida</taxon>
        <taxon>Stichopodidae</taxon>
        <taxon>Apostichopus</taxon>
    </lineage>
</organism>
<reference evidence="2 3" key="1">
    <citation type="journal article" date="2017" name="PLoS Biol.">
        <title>The sea cucumber genome provides insights into morphological evolution and visceral regeneration.</title>
        <authorList>
            <person name="Zhang X."/>
            <person name="Sun L."/>
            <person name="Yuan J."/>
            <person name="Sun Y."/>
            <person name="Gao Y."/>
            <person name="Zhang L."/>
            <person name="Li S."/>
            <person name="Dai H."/>
            <person name="Hamel J.F."/>
            <person name="Liu C."/>
            <person name="Yu Y."/>
            <person name="Liu S."/>
            <person name="Lin W."/>
            <person name="Guo K."/>
            <person name="Jin S."/>
            <person name="Xu P."/>
            <person name="Storey K.B."/>
            <person name="Huan P."/>
            <person name="Zhang T."/>
            <person name="Zhou Y."/>
            <person name="Zhang J."/>
            <person name="Lin C."/>
            <person name="Li X."/>
            <person name="Xing L."/>
            <person name="Huo D."/>
            <person name="Sun M."/>
            <person name="Wang L."/>
            <person name="Mercier A."/>
            <person name="Li F."/>
            <person name="Yang H."/>
            <person name="Xiang J."/>
        </authorList>
    </citation>
    <scope>NUCLEOTIDE SEQUENCE [LARGE SCALE GENOMIC DNA]</scope>
    <source>
        <strain evidence="2">Shaxun</strain>
        <tissue evidence="2">Muscle</tissue>
    </source>
</reference>
<dbReference type="EMBL" id="MRZV01000222">
    <property type="protein sequence ID" value="PIK55245.1"/>
    <property type="molecule type" value="Genomic_DNA"/>
</dbReference>